<proteinExistence type="inferred from homology"/>
<evidence type="ECO:0000256" key="7">
    <source>
        <dbReference type="SAM" id="Phobius"/>
    </source>
</evidence>
<evidence type="ECO:0000313" key="10">
    <source>
        <dbReference type="Proteomes" id="UP000182444"/>
    </source>
</evidence>
<dbReference type="PANTHER" id="PTHR13317:SF4">
    <property type="entry name" value="TRANSMEMBRANE ANTERIOR POSTERIOR TRANSFORMATION PROTEIN 1 HOMOLOG"/>
    <property type="match status" value="1"/>
</dbReference>
<comment type="similarity">
    <text evidence="2">Belongs to the TAPT1 family.</text>
</comment>
<evidence type="ECO:0000256" key="6">
    <source>
        <dbReference type="SAM" id="MobiDB-lite"/>
    </source>
</evidence>
<comment type="subcellular location">
    <subcellularLocation>
        <location evidence="1">Membrane</location>
        <topology evidence="1">Multi-pass membrane protein</topology>
    </subcellularLocation>
</comment>
<protein>
    <submittedName>
        <fullName evidence="9">Eukaryotic membrane protein family-domain-containing protein</fullName>
    </submittedName>
</protein>
<dbReference type="PANTHER" id="PTHR13317">
    <property type="entry name" value="TRANSMEMBRANE ANTERIOR POSTERIOR TRANSFORMATION PROTEIN 1 HOMOLOG"/>
    <property type="match status" value="1"/>
</dbReference>
<dbReference type="Proteomes" id="UP000182444">
    <property type="component" value="Chromosome 1B"/>
</dbReference>
<dbReference type="GeneID" id="2907597"/>
<dbReference type="GO" id="GO:0005789">
    <property type="term" value="C:endoplasmic reticulum membrane"/>
    <property type="evidence" value="ECO:0007669"/>
    <property type="project" value="TreeGrafter"/>
</dbReference>
<keyword evidence="5 7" id="KW-0472">Membrane</keyword>
<organism evidence="8 10">
    <name type="scientific">Yarrowia lipolytica</name>
    <name type="common">Candida lipolytica</name>
    <dbReference type="NCBI Taxonomy" id="4952"/>
    <lineage>
        <taxon>Eukaryota</taxon>
        <taxon>Fungi</taxon>
        <taxon>Dikarya</taxon>
        <taxon>Ascomycota</taxon>
        <taxon>Saccharomycotina</taxon>
        <taxon>Dipodascomycetes</taxon>
        <taxon>Dipodascales</taxon>
        <taxon>Dipodascales incertae sedis</taxon>
        <taxon>Yarrowia</taxon>
    </lineage>
</organism>
<dbReference type="Pfam" id="PF05346">
    <property type="entry name" value="DUF747"/>
    <property type="match status" value="1"/>
</dbReference>
<reference evidence="8 10" key="1">
    <citation type="journal article" date="2016" name="PLoS ONE">
        <title>Sequence Assembly of Yarrowia lipolytica Strain W29/CLIB89 Shows Transposable Element Diversity.</title>
        <authorList>
            <person name="Magnan C."/>
            <person name="Yu J."/>
            <person name="Chang I."/>
            <person name="Jahn E."/>
            <person name="Kanomata Y."/>
            <person name="Wu J."/>
            <person name="Zeller M."/>
            <person name="Oakes M."/>
            <person name="Baldi P."/>
            <person name="Sandmeyer S."/>
        </authorList>
    </citation>
    <scope>NUCLEOTIDE SEQUENCE [LARGE SCALE GENOMIC DNA]</scope>
    <source>
        <strain evidence="8">CLIB89</strain>
        <strain evidence="10">CLIB89(W29)</strain>
    </source>
</reference>
<name>A0A1D8N5T3_YARLL</name>
<dbReference type="Proteomes" id="UP000256601">
    <property type="component" value="Unassembled WGS sequence"/>
</dbReference>
<evidence type="ECO:0000256" key="1">
    <source>
        <dbReference type="ARBA" id="ARBA00004141"/>
    </source>
</evidence>
<evidence type="ECO:0000256" key="3">
    <source>
        <dbReference type="ARBA" id="ARBA00022692"/>
    </source>
</evidence>
<keyword evidence="3 7" id="KW-0812">Transmembrane</keyword>
<accession>A0A1D8N5T3</accession>
<evidence type="ECO:0000313" key="11">
    <source>
        <dbReference type="Proteomes" id="UP000256601"/>
    </source>
</evidence>
<evidence type="ECO:0000256" key="5">
    <source>
        <dbReference type="ARBA" id="ARBA00023136"/>
    </source>
</evidence>
<gene>
    <name evidence="9" type="ORF">B0I71DRAFT_135929</name>
    <name evidence="8" type="ORF">YALI1_B00273g</name>
</gene>
<dbReference type="InterPro" id="IPR008010">
    <property type="entry name" value="Tatp1"/>
</dbReference>
<dbReference type="VEuPathDB" id="FungiDB:YALI1_B00273g"/>
<evidence type="ECO:0000256" key="2">
    <source>
        <dbReference type="ARBA" id="ARBA00008803"/>
    </source>
</evidence>
<evidence type="ECO:0000313" key="9">
    <source>
        <dbReference type="EMBL" id="RDW23451.1"/>
    </source>
</evidence>
<dbReference type="AlphaFoldDB" id="A0A1D8N5T3"/>
<feature type="region of interest" description="Disordered" evidence="6">
    <location>
        <begin position="1"/>
        <end position="40"/>
    </location>
</feature>
<keyword evidence="4 7" id="KW-1133">Transmembrane helix</keyword>
<reference evidence="9 11" key="2">
    <citation type="submission" date="2018-07" db="EMBL/GenBank/DDBJ databases">
        <title>Draft Genome Assemblies for Five Robust Yarrowia lipolytica Strains Exhibiting High Lipid Production and Pentose Sugar Utilization and Sugar Alcohol Secretion from Undetoxified Lignocellulosic Biomass Hydrolysates.</title>
        <authorList>
            <consortium name="DOE Joint Genome Institute"/>
            <person name="Walker C."/>
            <person name="Ryu S."/>
            <person name="Na H."/>
            <person name="Zane M."/>
            <person name="LaButti K."/>
            <person name="Lipzen A."/>
            <person name="Haridas S."/>
            <person name="Barry K."/>
            <person name="Grigoriev I.V."/>
            <person name="Quarterman J."/>
            <person name="Slininger P."/>
            <person name="Dien B."/>
            <person name="Trinh C.T."/>
        </authorList>
    </citation>
    <scope>NUCLEOTIDE SEQUENCE [LARGE SCALE GENOMIC DNA]</scope>
    <source>
        <strain evidence="9 11">YB392</strain>
    </source>
</reference>
<feature type="transmembrane region" description="Helical" evidence="7">
    <location>
        <begin position="126"/>
        <end position="146"/>
    </location>
</feature>
<sequence length="579" mass="66578">MRRRTNTSAKSDRIRPRRSLSSPSRPRLSFSDFEGFERPENPPVPRSLWDYLQVHLQGEQPYTEEKNEHLLSLIKVPLNLEMIMAFGFLTCLDSFLYTVTIMPLKVASVLWGIAKRRSTRHVTMTNMSDIIKAVVVISTMTFLLLIDTSKLYHNIRGQNAMKLYVMFNVLEITDKLCAAWGLDVLESLFSAGTLNNYQRLATYMGLYMAYSAVHSGVLLYQIVTLNVAVNSYSNALLTLLLSNQFNEVKSTVFKRFERESLFQLTCADITERFQLWVLLVSIGLRNVVEVSNTGLVPSSWSGWNRWLGALLGPALVVLGSEVAVDWLKHSYIAKFNNFRPRVYRKFLDVLTQDYHEHAFNDQLITRRMGLPTTALACVFMRMCYQSYQILFESGESRFVKGTPTVSPQLRETLAQVDTKFVNNVSVSEIAQATRTFFSSLYNGTSPLVSFSSNIIPVWAKFDIYYVTYLLTMILVFALVFAVLVIFKLFLGLTLLRYSHSKRRRQKRTFDEMEKKRSESIKDDYLPGKTRGGQGVIELTDDMQQGLYSDGEEKKEKQHKKKVVELQNVSRFDMVSKRIW</sequence>
<evidence type="ECO:0000313" key="8">
    <source>
        <dbReference type="EMBL" id="AOW00988.1"/>
    </source>
</evidence>
<dbReference type="eggNOG" id="KOG2490">
    <property type="taxonomic scope" value="Eukaryota"/>
</dbReference>
<dbReference type="VEuPathDB" id="FungiDB:YALI0_B00286g"/>
<dbReference type="RefSeq" id="XP_500340.1">
    <property type="nucleotide sequence ID" value="XM_500340.1"/>
</dbReference>
<dbReference type="EMBL" id="KZ859084">
    <property type="protein sequence ID" value="RDW23451.1"/>
    <property type="molecule type" value="Genomic_DNA"/>
</dbReference>
<feature type="transmembrane region" description="Helical" evidence="7">
    <location>
        <begin position="465"/>
        <end position="497"/>
    </location>
</feature>
<dbReference type="KEGG" id="yli:2907597"/>
<evidence type="ECO:0000256" key="4">
    <source>
        <dbReference type="ARBA" id="ARBA00022989"/>
    </source>
</evidence>
<dbReference type="OrthoDB" id="5376140at2759"/>
<feature type="compositionally biased region" description="Low complexity" evidence="6">
    <location>
        <begin position="19"/>
        <end position="33"/>
    </location>
</feature>
<dbReference type="EMBL" id="CP017554">
    <property type="protein sequence ID" value="AOW00988.1"/>
    <property type="molecule type" value="Genomic_DNA"/>
</dbReference>